<dbReference type="Proteomes" id="UP001445335">
    <property type="component" value="Unassembled WGS sequence"/>
</dbReference>
<organism evidence="1 2">
    <name type="scientific">Elliptochloris bilobata</name>
    <dbReference type="NCBI Taxonomy" id="381761"/>
    <lineage>
        <taxon>Eukaryota</taxon>
        <taxon>Viridiplantae</taxon>
        <taxon>Chlorophyta</taxon>
        <taxon>core chlorophytes</taxon>
        <taxon>Trebouxiophyceae</taxon>
        <taxon>Trebouxiophyceae incertae sedis</taxon>
        <taxon>Elliptochloris clade</taxon>
        <taxon>Elliptochloris</taxon>
    </lineage>
</organism>
<name>A0AAW1QMZ3_9CHLO</name>
<dbReference type="EMBL" id="JALJOU010000086">
    <property type="protein sequence ID" value="KAK9822501.1"/>
    <property type="molecule type" value="Genomic_DNA"/>
</dbReference>
<evidence type="ECO:0000313" key="1">
    <source>
        <dbReference type="EMBL" id="KAK9822501.1"/>
    </source>
</evidence>
<proteinExistence type="predicted"/>
<reference evidence="1 2" key="1">
    <citation type="journal article" date="2024" name="Nat. Commun.">
        <title>Phylogenomics reveals the evolutionary origins of lichenization in chlorophyte algae.</title>
        <authorList>
            <person name="Puginier C."/>
            <person name="Libourel C."/>
            <person name="Otte J."/>
            <person name="Skaloud P."/>
            <person name="Haon M."/>
            <person name="Grisel S."/>
            <person name="Petersen M."/>
            <person name="Berrin J.G."/>
            <person name="Delaux P.M."/>
            <person name="Dal Grande F."/>
            <person name="Keller J."/>
        </authorList>
    </citation>
    <scope>NUCLEOTIDE SEQUENCE [LARGE SCALE GENOMIC DNA]</scope>
    <source>
        <strain evidence="1 2">SAG 245.80</strain>
    </source>
</reference>
<accession>A0AAW1QMZ3</accession>
<protein>
    <submittedName>
        <fullName evidence="1">Uncharacterized protein</fullName>
    </submittedName>
</protein>
<dbReference type="AlphaFoldDB" id="A0AAW1QMZ3"/>
<sequence>MCTPSSLASVAASVVEPGDTVPSNVTFLVQLLGDIHANPISRGRVMVDLLNEPDARGLRWTGSTPDMTTLYLAVMDTLYTARTPAPVF</sequence>
<evidence type="ECO:0000313" key="2">
    <source>
        <dbReference type="Proteomes" id="UP001445335"/>
    </source>
</evidence>
<comment type="caution">
    <text evidence="1">The sequence shown here is derived from an EMBL/GenBank/DDBJ whole genome shotgun (WGS) entry which is preliminary data.</text>
</comment>
<keyword evidence="2" id="KW-1185">Reference proteome</keyword>
<gene>
    <name evidence="1" type="ORF">WJX81_005272</name>
</gene>